<feature type="site" description="Important for beta-aspartyl-AMP intermediate formation" evidence="9">
    <location>
        <position position="341"/>
    </location>
</feature>
<dbReference type="Gene3D" id="3.40.50.620">
    <property type="entry name" value="HUPs"/>
    <property type="match status" value="1"/>
</dbReference>
<evidence type="ECO:0000259" key="10">
    <source>
        <dbReference type="Pfam" id="PF00733"/>
    </source>
</evidence>
<dbReference type="SUPFAM" id="SSF52402">
    <property type="entry name" value="Adenine nucleotide alpha hydrolases-like"/>
    <property type="match status" value="1"/>
</dbReference>
<dbReference type="OrthoDB" id="9763290at2"/>
<dbReference type="AlphaFoldDB" id="A0A3S4RHD5"/>
<dbReference type="RefSeq" id="WP_126336025.1">
    <property type="nucleotide sequence ID" value="NZ_AP022604.1"/>
</dbReference>
<dbReference type="SUPFAM" id="SSF56235">
    <property type="entry name" value="N-terminal nucleophile aminohydrolases (Ntn hydrolases)"/>
    <property type="match status" value="1"/>
</dbReference>
<evidence type="ECO:0000256" key="2">
    <source>
        <dbReference type="ARBA" id="ARBA00005752"/>
    </source>
</evidence>
<dbReference type="PANTHER" id="PTHR43284:SF1">
    <property type="entry name" value="ASPARAGINE SYNTHETASE"/>
    <property type="match status" value="1"/>
</dbReference>
<protein>
    <recommendedName>
        <fullName evidence="3">asparagine synthase (glutamine-hydrolyzing)</fullName>
        <ecNumber evidence="3">6.3.5.4</ecNumber>
    </recommendedName>
</protein>
<feature type="binding site" evidence="8">
    <location>
        <position position="80"/>
    </location>
    <ligand>
        <name>L-glutamine</name>
        <dbReference type="ChEBI" id="CHEBI:58359"/>
    </ligand>
</feature>
<evidence type="ECO:0000313" key="13">
    <source>
        <dbReference type="Proteomes" id="UP000282551"/>
    </source>
</evidence>
<evidence type="ECO:0000313" key="12">
    <source>
        <dbReference type="EMBL" id="VEG50491.1"/>
    </source>
</evidence>
<keyword evidence="5 8" id="KW-0067">ATP-binding</keyword>
<feature type="domain" description="Glutamine amidotransferase type-2" evidence="11">
    <location>
        <begin position="49"/>
        <end position="144"/>
    </location>
</feature>
<dbReference type="CDD" id="cd01991">
    <property type="entry name" value="Asn_synthase_B_C"/>
    <property type="match status" value="1"/>
</dbReference>
<comment type="pathway">
    <text evidence="1">Amino-acid biosynthesis; L-asparagine biosynthesis; L-asparagine from L-aspartate (L-Gln route): step 1/1.</text>
</comment>
<keyword evidence="6" id="KW-0028">Amino-acid biosynthesis</keyword>
<evidence type="ECO:0000256" key="3">
    <source>
        <dbReference type="ARBA" id="ARBA00012737"/>
    </source>
</evidence>
<dbReference type="InterPro" id="IPR029055">
    <property type="entry name" value="Ntn_hydrolases_N"/>
</dbReference>
<feature type="binding site" evidence="8">
    <location>
        <position position="238"/>
    </location>
    <ligand>
        <name>ATP</name>
        <dbReference type="ChEBI" id="CHEBI:30616"/>
    </ligand>
</feature>
<evidence type="ECO:0000256" key="7">
    <source>
        <dbReference type="ARBA" id="ARBA00048741"/>
    </source>
</evidence>
<dbReference type="GO" id="GO:0005829">
    <property type="term" value="C:cytosol"/>
    <property type="evidence" value="ECO:0007669"/>
    <property type="project" value="TreeGrafter"/>
</dbReference>
<feature type="binding site" evidence="8">
    <location>
        <position position="265"/>
    </location>
    <ligand>
        <name>ATP</name>
        <dbReference type="ChEBI" id="CHEBI:30616"/>
    </ligand>
</feature>
<dbReference type="GO" id="GO:0005524">
    <property type="term" value="F:ATP binding"/>
    <property type="evidence" value="ECO:0007669"/>
    <property type="project" value="UniProtKB-KW"/>
</dbReference>
<evidence type="ECO:0000256" key="4">
    <source>
        <dbReference type="ARBA" id="ARBA00022741"/>
    </source>
</evidence>
<comment type="catalytic activity">
    <reaction evidence="7">
        <text>L-aspartate + L-glutamine + ATP + H2O = L-asparagine + L-glutamate + AMP + diphosphate + H(+)</text>
        <dbReference type="Rhea" id="RHEA:12228"/>
        <dbReference type="ChEBI" id="CHEBI:15377"/>
        <dbReference type="ChEBI" id="CHEBI:15378"/>
        <dbReference type="ChEBI" id="CHEBI:29985"/>
        <dbReference type="ChEBI" id="CHEBI:29991"/>
        <dbReference type="ChEBI" id="CHEBI:30616"/>
        <dbReference type="ChEBI" id="CHEBI:33019"/>
        <dbReference type="ChEBI" id="CHEBI:58048"/>
        <dbReference type="ChEBI" id="CHEBI:58359"/>
        <dbReference type="ChEBI" id="CHEBI:456215"/>
        <dbReference type="EC" id="6.3.5.4"/>
    </reaction>
</comment>
<dbReference type="EC" id="6.3.5.4" evidence="3"/>
<keyword evidence="13" id="KW-1185">Reference proteome</keyword>
<dbReference type="GO" id="GO:0006529">
    <property type="term" value="P:asparagine biosynthetic process"/>
    <property type="evidence" value="ECO:0007669"/>
    <property type="project" value="UniProtKB-KW"/>
</dbReference>
<evidence type="ECO:0000256" key="1">
    <source>
        <dbReference type="ARBA" id="ARBA00005187"/>
    </source>
</evidence>
<dbReference type="Pfam" id="PF13537">
    <property type="entry name" value="GATase_7"/>
    <property type="match status" value="1"/>
</dbReference>
<dbReference type="EMBL" id="LR134355">
    <property type="protein sequence ID" value="VEG50491.1"/>
    <property type="molecule type" value="Genomic_DNA"/>
</dbReference>
<gene>
    <name evidence="12" type="primary">asnB_3</name>
    <name evidence="12" type="ORF">NCTC10485_04809</name>
</gene>
<proteinExistence type="inferred from homology"/>
<dbReference type="PIRSF" id="PIRSF001589">
    <property type="entry name" value="Asn_synthetase_glu-h"/>
    <property type="match status" value="1"/>
</dbReference>
<keyword evidence="6" id="KW-0061">Asparagine biosynthesis</keyword>
<comment type="similarity">
    <text evidence="2">Belongs to the asparagine synthetase family.</text>
</comment>
<sequence length="573" mass="61790">MSRWCAFLTTADPADQLRAVGAAAVTAAGDHGLGLLDEPGAATGPHRVGRFTAVGEVTLYNRARLRTLLGADAPPADCPDAELLLHCYARLGTAGLAAADGMFALAVADGRDLLLIRDHVGARTLFVARAGGAWAAATSLRALRRWPQLRTGLHLPAVRSFLTFAYLPDRATLLRGVHEVLPGRCVRLRPDGTSTEETFWEPAEADAPGTAAEHALRLRELLEEATVRRLPAGPAGVLLSGGIDSSLVTALATKLHDQRVHTYSIAFDGTTPNELAYSGLVATHCHTDHRVLTVSGDAVAARLAQTVALLDCPVGDPLTVPNLMLARAAADDGLDTILNGEGGDPVFGGPKNLPMLIFELFRDDPAPTARARAYLDSYRKCLDDVPVLLSAGALTELEHAPPLTDVLLPYLQPGRMKTLLNQLLHTNLRTKGAHHILPKVERLTAAAGVQGRSPLFDAAMIDYAFSIPPRFKLAGTEEKWILKESVRDLLPSTIVDRPKSGMRVPVQQWLTGPLRDLSHDLLLGPSARTRDIFRADTLRAWLRGDGTLLPRQGGKVWLVLTLEMWLRAYDVQP</sequence>
<reference evidence="12 13" key="1">
    <citation type="submission" date="2018-12" db="EMBL/GenBank/DDBJ databases">
        <authorList>
            <consortium name="Pathogen Informatics"/>
        </authorList>
    </citation>
    <scope>NUCLEOTIDE SEQUENCE [LARGE SCALE GENOMIC DNA]</scope>
    <source>
        <strain evidence="12 13">NCTC10485</strain>
    </source>
</reference>
<dbReference type="InterPro" id="IPR017932">
    <property type="entry name" value="GATase_2_dom"/>
</dbReference>
<keyword evidence="12" id="KW-0436">Ligase</keyword>
<dbReference type="InterPro" id="IPR001962">
    <property type="entry name" value="Asn_synthase"/>
</dbReference>
<dbReference type="PANTHER" id="PTHR43284">
    <property type="entry name" value="ASPARAGINE SYNTHETASE (GLUTAMINE-HYDROLYZING)"/>
    <property type="match status" value="1"/>
</dbReference>
<dbReference type="Gene3D" id="3.60.20.10">
    <property type="entry name" value="Glutamine Phosphoribosylpyrophosphate, subunit 1, domain 1"/>
    <property type="match status" value="1"/>
</dbReference>
<dbReference type="InterPro" id="IPR051786">
    <property type="entry name" value="ASN_synthetase/amidase"/>
</dbReference>
<evidence type="ECO:0000256" key="6">
    <source>
        <dbReference type="ARBA" id="ARBA00022888"/>
    </source>
</evidence>
<dbReference type="InterPro" id="IPR006426">
    <property type="entry name" value="Asn_synth_AEB"/>
</dbReference>
<evidence type="ECO:0000256" key="5">
    <source>
        <dbReference type="ARBA" id="ARBA00022840"/>
    </source>
</evidence>
<dbReference type="Proteomes" id="UP000282551">
    <property type="component" value="Chromosome"/>
</dbReference>
<name>A0A3S4RHD5_MYCCI</name>
<evidence type="ECO:0000259" key="11">
    <source>
        <dbReference type="Pfam" id="PF13537"/>
    </source>
</evidence>
<evidence type="ECO:0000256" key="9">
    <source>
        <dbReference type="PIRSR" id="PIRSR001589-3"/>
    </source>
</evidence>
<dbReference type="InterPro" id="IPR014729">
    <property type="entry name" value="Rossmann-like_a/b/a_fold"/>
</dbReference>
<feature type="domain" description="Asparagine synthetase" evidence="10">
    <location>
        <begin position="218"/>
        <end position="567"/>
    </location>
</feature>
<organism evidence="12 13">
    <name type="scientific">Mycolicibacterium chitae</name>
    <name type="common">Mycobacterium chitae</name>
    <dbReference type="NCBI Taxonomy" id="1792"/>
    <lineage>
        <taxon>Bacteria</taxon>
        <taxon>Bacillati</taxon>
        <taxon>Actinomycetota</taxon>
        <taxon>Actinomycetes</taxon>
        <taxon>Mycobacteriales</taxon>
        <taxon>Mycobacteriaceae</taxon>
        <taxon>Mycolicibacterium</taxon>
    </lineage>
</organism>
<keyword evidence="4 8" id="KW-0547">Nucleotide-binding</keyword>
<dbReference type="Pfam" id="PF00733">
    <property type="entry name" value="Asn_synthase"/>
    <property type="match status" value="1"/>
</dbReference>
<dbReference type="GO" id="GO:0004066">
    <property type="term" value="F:asparagine synthase (glutamine-hydrolyzing) activity"/>
    <property type="evidence" value="ECO:0007669"/>
    <property type="project" value="UniProtKB-EC"/>
</dbReference>
<evidence type="ECO:0000256" key="8">
    <source>
        <dbReference type="PIRSR" id="PIRSR001589-2"/>
    </source>
</evidence>
<accession>A0A3S4RHD5</accession>